<accession>A0A4Z2IGN5</accession>
<gene>
    <name evidence="2" type="ORF">EYF80_013347</name>
</gene>
<organism evidence="2 3">
    <name type="scientific">Liparis tanakae</name>
    <name type="common">Tanaka's snailfish</name>
    <dbReference type="NCBI Taxonomy" id="230148"/>
    <lineage>
        <taxon>Eukaryota</taxon>
        <taxon>Metazoa</taxon>
        <taxon>Chordata</taxon>
        <taxon>Craniata</taxon>
        <taxon>Vertebrata</taxon>
        <taxon>Euteleostomi</taxon>
        <taxon>Actinopterygii</taxon>
        <taxon>Neopterygii</taxon>
        <taxon>Teleostei</taxon>
        <taxon>Neoteleostei</taxon>
        <taxon>Acanthomorphata</taxon>
        <taxon>Eupercaria</taxon>
        <taxon>Perciformes</taxon>
        <taxon>Cottioidei</taxon>
        <taxon>Cottales</taxon>
        <taxon>Liparidae</taxon>
        <taxon>Liparis</taxon>
    </lineage>
</organism>
<evidence type="ECO:0000313" key="2">
    <source>
        <dbReference type="EMBL" id="TNN76482.1"/>
    </source>
</evidence>
<name>A0A4Z2IGN5_9TELE</name>
<comment type="caution">
    <text evidence="2">The sequence shown here is derived from an EMBL/GenBank/DDBJ whole genome shotgun (WGS) entry which is preliminary data.</text>
</comment>
<feature type="region of interest" description="Disordered" evidence="1">
    <location>
        <begin position="1"/>
        <end position="27"/>
    </location>
</feature>
<reference evidence="2 3" key="1">
    <citation type="submission" date="2019-03" db="EMBL/GenBank/DDBJ databases">
        <title>First draft genome of Liparis tanakae, snailfish: a comprehensive survey of snailfish specific genes.</title>
        <authorList>
            <person name="Kim W."/>
            <person name="Song I."/>
            <person name="Jeong J.-H."/>
            <person name="Kim D."/>
            <person name="Kim S."/>
            <person name="Ryu S."/>
            <person name="Song J.Y."/>
            <person name="Lee S.K."/>
        </authorList>
    </citation>
    <scope>NUCLEOTIDE SEQUENCE [LARGE SCALE GENOMIC DNA]</scope>
    <source>
        <tissue evidence="2">Muscle</tissue>
    </source>
</reference>
<protein>
    <submittedName>
        <fullName evidence="2">Uncharacterized protein</fullName>
    </submittedName>
</protein>
<sequence>MSLHDIIGKTQSETKETSAPDNMAEGAQIDGMLEEISDAVFKKLSSSLDIKLQQIATSVNSTASKQG</sequence>
<proteinExistence type="predicted"/>
<keyword evidence="3" id="KW-1185">Reference proteome</keyword>
<dbReference type="Proteomes" id="UP000314294">
    <property type="component" value="Unassembled WGS sequence"/>
</dbReference>
<evidence type="ECO:0000313" key="3">
    <source>
        <dbReference type="Proteomes" id="UP000314294"/>
    </source>
</evidence>
<dbReference type="EMBL" id="SRLO01000093">
    <property type="protein sequence ID" value="TNN76482.1"/>
    <property type="molecule type" value="Genomic_DNA"/>
</dbReference>
<dbReference type="AlphaFoldDB" id="A0A4Z2IGN5"/>
<evidence type="ECO:0000256" key="1">
    <source>
        <dbReference type="SAM" id="MobiDB-lite"/>
    </source>
</evidence>